<evidence type="ECO:0000313" key="2">
    <source>
        <dbReference type="Proteomes" id="UP000789901"/>
    </source>
</evidence>
<organism evidence="1 2">
    <name type="scientific">Gigaspora margarita</name>
    <dbReference type="NCBI Taxonomy" id="4874"/>
    <lineage>
        <taxon>Eukaryota</taxon>
        <taxon>Fungi</taxon>
        <taxon>Fungi incertae sedis</taxon>
        <taxon>Mucoromycota</taxon>
        <taxon>Glomeromycotina</taxon>
        <taxon>Glomeromycetes</taxon>
        <taxon>Diversisporales</taxon>
        <taxon>Gigasporaceae</taxon>
        <taxon>Gigaspora</taxon>
    </lineage>
</organism>
<dbReference type="Proteomes" id="UP000789901">
    <property type="component" value="Unassembled WGS sequence"/>
</dbReference>
<keyword evidence="2" id="KW-1185">Reference proteome</keyword>
<comment type="caution">
    <text evidence="1">The sequence shown here is derived from an EMBL/GenBank/DDBJ whole genome shotgun (WGS) entry which is preliminary data.</text>
</comment>
<sequence>MKTFDRGSQSPYKKKKYGSNLVCSSDRKNTECENTNETNELFSINSCYHSCILTPEDNKKAFEWHLMSQAKPQPIMSVPMT</sequence>
<gene>
    <name evidence="1" type="ORF">GMARGA_LOCUS19936</name>
</gene>
<reference evidence="1 2" key="1">
    <citation type="submission" date="2021-06" db="EMBL/GenBank/DDBJ databases">
        <authorList>
            <person name="Kallberg Y."/>
            <person name="Tangrot J."/>
            <person name="Rosling A."/>
        </authorList>
    </citation>
    <scope>NUCLEOTIDE SEQUENCE [LARGE SCALE GENOMIC DNA]</scope>
    <source>
        <strain evidence="1 2">120-4 pot B 10/14</strain>
    </source>
</reference>
<evidence type="ECO:0000313" key="1">
    <source>
        <dbReference type="EMBL" id="CAG8782541.1"/>
    </source>
</evidence>
<dbReference type="EMBL" id="CAJVQB010017057">
    <property type="protein sequence ID" value="CAG8782541.1"/>
    <property type="molecule type" value="Genomic_DNA"/>
</dbReference>
<name>A0ABN7VL60_GIGMA</name>
<protein>
    <submittedName>
        <fullName evidence="1">1475_t:CDS:1</fullName>
    </submittedName>
</protein>
<feature type="non-terminal residue" evidence="1">
    <location>
        <position position="81"/>
    </location>
</feature>
<accession>A0ABN7VL60</accession>
<proteinExistence type="predicted"/>